<organism evidence="3 4">
    <name type="scientific">Epidermidibacterium keratini</name>
    <dbReference type="NCBI Taxonomy" id="1891644"/>
    <lineage>
        <taxon>Bacteria</taxon>
        <taxon>Bacillati</taxon>
        <taxon>Actinomycetota</taxon>
        <taxon>Actinomycetes</taxon>
        <taxon>Sporichthyales</taxon>
        <taxon>Sporichthyaceae</taxon>
        <taxon>Epidermidibacterium</taxon>
    </lineage>
</organism>
<proteinExistence type="predicted"/>
<dbReference type="InterPro" id="IPR046342">
    <property type="entry name" value="CBS_dom_sf"/>
</dbReference>
<dbReference type="AlphaFoldDB" id="A0A7L4YT47"/>
<evidence type="ECO:0000313" key="4">
    <source>
        <dbReference type="Proteomes" id="UP000463857"/>
    </source>
</evidence>
<dbReference type="InterPro" id="IPR000644">
    <property type="entry name" value="CBS_dom"/>
</dbReference>
<feature type="domain" description="CBS" evidence="2">
    <location>
        <begin position="348"/>
        <end position="407"/>
    </location>
</feature>
<protein>
    <submittedName>
        <fullName evidence="3">CBS domain-containing protein</fullName>
    </submittedName>
</protein>
<dbReference type="InterPro" id="IPR006668">
    <property type="entry name" value="Mg_transptr_MgtE_intracell_dom"/>
</dbReference>
<dbReference type="PANTHER" id="PTHR43773:SF1">
    <property type="entry name" value="MAGNESIUM TRANSPORTER MGTE"/>
    <property type="match status" value="1"/>
</dbReference>
<dbReference type="EMBL" id="CP047156">
    <property type="protein sequence ID" value="QHC02270.1"/>
    <property type="molecule type" value="Genomic_DNA"/>
</dbReference>
<feature type="domain" description="CBS" evidence="2">
    <location>
        <begin position="280"/>
        <end position="346"/>
    </location>
</feature>
<keyword evidence="4" id="KW-1185">Reference proteome</keyword>
<dbReference type="FunCoup" id="A0A7L4YT47">
    <property type="interactions" value="1"/>
</dbReference>
<dbReference type="PANTHER" id="PTHR43773">
    <property type="entry name" value="MAGNESIUM TRANSPORTER MGTE"/>
    <property type="match status" value="1"/>
</dbReference>
<sequence length="409" mass="45233">MASRVYLTRLVGLTVYDPDGDTVGKVRDVVLTLRSDSSPARVIGLVVEISRGRQSFVPIGQMSSVDTHSLRLTTSTVSVRRFEQRPHELLAMAQLLDRQVTVKESGKHAVLVDVAMEQSRAKDWLIRKVAVRERTSRLGRGHVVQLDWDEVTGIMQVSGKQETASILEELEDQRAADVAARIRDLPEGRRQEVAEALDDDRLADVLEELPDDDQREILARLDDERAADVLSEMDPDDAADLLGDLPDGERERLLGLMEPDEATPVRQLLSYGDDTAGGVMTSQPVILHPDTTIAEALAHVRRQEISPALASQVYVTRPPSTTPTGRFLGVVHIQRLLREAPFEQVGAITDDDLDPLGPDTDLEEITRYFATYNLVAAPVVDDAGRLIGAVTVDDLLDHLLPDDWREIDG</sequence>
<dbReference type="SUPFAM" id="SSF54631">
    <property type="entry name" value="CBS-domain pair"/>
    <property type="match status" value="1"/>
</dbReference>
<dbReference type="GO" id="GO:0016020">
    <property type="term" value="C:membrane"/>
    <property type="evidence" value="ECO:0007669"/>
    <property type="project" value="InterPro"/>
</dbReference>
<dbReference type="Proteomes" id="UP000463857">
    <property type="component" value="Chromosome"/>
</dbReference>
<dbReference type="PROSITE" id="PS51371">
    <property type="entry name" value="CBS"/>
    <property type="match status" value="2"/>
</dbReference>
<evidence type="ECO:0000313" key="3">
    <source>
        <dbReference type="EMBL" id="QHC02270.1"/>
    </source>
</evidence>
<dbReference type="SMART" id="SM00116">
    <property type="entry name" value="CBS"/>
    <property type="match status" value="2"/>
</dbReference>
<dbReference type="OrthoDB" id="9764830at2"/>
<dbReference type="InterPro" id="IPR006669">
    <property type="entry name" value="MgtE_transporter"/>
</dbReference>
<dbReference type="RefSeq" id="WP_159547394.1">
    <property type="nucleotide sequence ID" value="NZ_CP047156.1"/>
</dbReference>
<accession>A0A7L4YT47</accession>
<name>A0A7L4YT47_9ACTN</name>
<dbReference type="InterPro" id="IPR058838">
    <property type="entry name" value="SH3_actinomycetes"/>
</dbReference>
<dbReference type="InterPro" id="IPR027275">
    <property type="entry name" value="PRC-brl_dom"/>
</dbReference>
<dbReference type="Gene3D" id="3.10.580.10">
    <property type="entry name" value="CBS-domain"/>
    <property type="match status" value="1"/>
</dbReference>
<reference evidence="3 4" key="1">
    <citation type="journal article" date="2018" name="Int. J. Syst. Evol. Microbiol.">
        <title>Epidermidibacterium keratini gen. nov., sp. nov., a member of the family Sporichthyaceae, isolated from keratin epidermis.</title>
        <authorList>
            <person name="Lee D.G."/>
            <person name="Trujillo M.E."/>
            <person name="Kang S."/>
            <person name="Nam J.J."/>
            <person name="Kim Y.J."/>
        </authorList>
    </citation>
    <scope>NUCLEOTIDE SEQUENCE [LARGE SCALE GENOMIC DNA]</scope>
    <source>
        <strain evidence="3 4">EPI-7</strain>
    </source>
</reference>
<dbReference type="GO" id="GO:0015095">
    <property type="term" value="F:magnesium ion transmembrane transporter activity"/>
    <property type="evidence" value="ECO:0007669"/>
    <property type="project" value="InterPro"/>
</dbReference>
<keyword evidence="1" id="KW-0129">CBS domain</keyword>
<dbReference type="Pfam" id="PF05239">
    <property type="entry name" value="PRC"/>
    <property type="match status" value="1"/>
</dbReference>
<dbReference type="CDD" id="cd04606">
    <property type="entry name" value="CBS_pair_Mg_transporter"/>
    <property type="match status" value="1"/>
</dbReference>
<dbReference type="InterPro" id="IPR038076">
    <property type="entry name" value="MgtE_N_sf"/>
</dbReference>
<dbReference type="SMART" id="SM00924">
    <property type="entry name" value="MgtE_N"/>
    <property type="match status" value="1"/>
</dbReference>
<dbReference type="Pfam" id="PF03448">
    <property type="entry name" value="MgtE_N"/>
    <property type="match status" value="1"/>
</dbReference>
<evidence type="ECO:0000256" key="1">
    <source>
        <dbReference type="PROSITE-ProRule" id="PRU00703"/>
    </source>
</evidence>
<gene>
    <name evidence="3" type="ORF">EK0264_04535</name>
</gene>
<dbReference type="Pfam" id="PF26205">
    <property type="entry name" value="SH3_actinomycetes"/>
    <property type="match status" value="1"/>
</dbReference>
<dbReference type="Gene3D" id="1.25.60.10">
    <property type="entry name" value="MgtE N-terminal domain-like"/>
    <property type="match status" value="1"/>
</dbReference>
<dbReference type="InterPro" id="IPR011033">
    <property type="entry name" value="PRC_barrel-like_sf"/>
</dbReference>
<dbReference type="KEGG" id="eke:EK0264_04535"/>
<dbReference type="Pfam" id="PF00571">
    <property type="entry name" value="CBS"/>
    <property type="match status" value="2"/>
</dbReference>
<dbReference type="SUPFAM" id="SSF50346">
    <property type="entry name" value="PRC-barrel domain"/>
    <property type="match status" value="1"/>
</dbReference>
<dbReference type="SUPFAM" id="SSF158791">
    <property type="entry name" value="MgtE N-terminal domain-like"/>
    <property type="match status" value="1"/>
</dbReference>
<evidence type="ECO:0000259" key="2">
    <source>
        <dbReference type="PROSITE" id="PS51371"/>
    </source>
</evidence>
<dbReference type="InParanoid" id="A0A7L4YT47"/>